<comment type="caution">
    <text evidence="2">The sequence shown here is derived from an EMBL/GenBank/DDBJ whole genome shotgun (WGS) entry which is preliminary data.</text>
</comment>
<keyword evidence="3" id="KW-1185">Reference proteome</keyword>
<dbReference type="RefSeq" id="WP_127699450.1">
    <property type="nucleotide sequence ID" value="NZ_SACS01000013.1"/>
</dbReference>
<dbReference type="Proteomes" id="UP000283077">
    <property type="component" value="Unassembled WGS sequence"/>
</dbReference>
<proteinExistence type="predicted"/>
<keyword evidence="1" id="KW-0732">Signal</keyword>
<protein>
    <recommendedName>
        <fullName evidence="4">TIGR02285 family protein</fullName>
    </recommendedName>
</protein>
<name>A0A437QMD0_9GAMM</name>
<dbReference type="EMBL" id="SACS01000013">
    <property type="protein sequence ID" value="RVU35675.1"/>
    <property type="molecule type" value="Genomic_DNA"/>
</dbReference>
<gene>
    <name evidence="2" type="ORF">EOE67_12670</name>
</gene>
<sequence length="301" mass="33590">MTLLRGLVLLIFGLSGHTAAAEPVVHWLLSDLAPFRILTGPAQGQGSSDLMEKMLMAQLPQYQHRSRFVSFERREVLHGDPSALYCSFGILNNAKRQRQMLMSVPAGVVMPVALATVADSKLDQELQKQQVSVVELSQLVSRQRYLGLLESGRSYPQLIDQARAIPGSLLGDHSAIDQNPVDLLLGGRVDYLLEYPHRVNFLLNSSKQPTAKLHFYLLAGDDSYQTTYVACSKHPAAPKLINDINQQLVKLWANAEYQQKMLSWHDDKSKLALQQLMQQVQSQLVNQQTRPSSTAPKTAHL</sequence>
<feature type="chain" id="PRO_5019293603" description="TIGR02285 family protein" evidence="1">
    <location>
        <begin position="21"/>
        <end position="301"/>
    </location>
</feature>
<evidence type="ECO:0000313" key="2">
    <source>
        <dbReference type="EMBL" id="RVU35675.1"/>
    </source>
</evidence>
<dbReference type="OrthoDB" id="8480452at2"/>
<dbReference type="AlphaFoldDB" id="A0A437QMD0"/>
<dbReference type="SUPFAM" id="SSF53850">
    <property type="entry name" value="Periplasmic binding protein-like II"/>
    <property type="match status" value="1"/>
</dbReference>
<reference evidence="2 3" key="1">
    <citation type="submission" date="2019-01" db="EMBL/GenBank/DDBJ databases">
        <authorList>
            <person name="Chen W.-M."/>
        </authorList>
    </citation>
    <scope>NUCLEOTIDE SEQUENCE [LARGE SCALE GENOMIC DNA]</scope>
    <source>
        <strain evidence="2 3">KYPC3</strain>
    </source>
</reference>
<evidence type="ECO:0008006" key="4">
    <source>
        <dbReference type="Google" id="ProtNLM"/>
    </source>
</evidence>
<evidence type="ECO:0000256" key="1">
    <source>
        <dbReference type="SAM" id="SignalP"/>
    </source>
</evidence>
<accession>A0A437QMD0</accession>
<evidence type="ECO:0000313" key="3">
    <source>
        <dbReference type="Proteomes" id="UP000283077"/>
    </source>
</evidence>
<feature type="signal peptide" evidence="1">
    <location>
        <begin position="1"/>
        <end position="20"/>
    </location>
</feature>
<organism evidence="2 3">
    <name type="scientific">Rheinheimera riviphila</name>
    <dbReference type="NCBI Taxonomy" id="1834037"/>
    <lineage>
        <taxon>Bacteria</taxon>
        <taxon>Pseudomonadati</taxon>
        <taxon>Pseudomonadota</taxon>
        <taxon>Gammaproteobacteria</taxon>
        <taxon>Chromatiales</taxon>
        <taxon>Chromatiaceae</taxon>
        <taxon>Rheinheimera</taxon>
    </lineage>
</organism>